<feature type="region of interest" description="Disordered" evidence="1">
    <location>
        <begin position="1"/>
        <end position="92"/>
    </location>
</feature>
<feature type="non-terminal residue" evidence="2">
    <location>
        <position position="92"/>
    </location>
</feature>
<sequence>SEPDFEGADKAEKKRKKLEKAERKAAKEAKKQAKAAAGAPEAFDYSNASSVLHAGRNAGGGVQKERFDPYSKTGEDGPKGARKAPPLHGNRS</sequence>
<evidence type="ECO:0000256" key="1">
    <source>
        <dbReference type="SAM" id="MobiDB-lite"/>
    </source>
</evidence>
<feature type="non-terminal residue" evidence="2">
    <location>
        <position position="1"/>
    </location>
</feature>
<name>A0A0G4MUG2_VERLO</name>
<organism evidence="2 3">
    <name type="scientific">Verticillium longisporum</name>
    <name type="common">Verticillium dahliae var. longisporum</name>
    <dbReference type="NCBI Taxonomy" id="100787"/>
    <lineage>
        <taxon>Eukaryota</taxon>
        <taxon>Fungi</taxon>
        <taxon>Dikarya</taxon>
        <taxon>Ascomycota</taxon>
        <taxon>Pezizomycotina</taxon>
        <taxon>Sordariomycetes</taxon>
        <taxon>Hypocreomycetidae</taxon>
        <taxon>Glomerellales</taxon>
        <taxon>Plectosphaerellaceae</taxon>
        <taxon>Verticillium</taxon>
    </lineage>
</organism>
<evidence type="ECO:0000313" key="3">
    <source>
        <dbReference type="Proteomes" id="UP000044602"/>
    </source>
</evidence>
<protein>
    <submittedName>
        <fullName evidence="2">Uncharacterized protein</fullName>
    </submittedName>
</protein>
<dbReference type="STRING" id="100787.A0A0G4MUG2"/>
<proteinExistence type="predicted"/>
<dbReference type="AlphaFoldDB" id="A0A0G4MUG2"/>
<dbReference type="EMBL" id="CVQH01025131">
    <property type="protein sequence ID" value="CRK37946.1"/>
    <property type="molecule type" value="Genomic_DNA"/>
</dbReference>
<evidence type="ECO:0000313" key="2">
    <source>
        <dbReference type="EMBL" id="CRK37946.1"/>
    </source>
</evidence>
<dbReference type="Proteomes" id="UP000044602">
    <property type="component" value="Unassembled WGS sequence"/>
</dbReference>
<feature type="compositionally biased region" description="Basic and acidic residues" evidence="1">
    <location>
        <begin position="63"/>
        <end position="79"/>
    </location>
</feature>
<feature type="compositionally biased region" description="Basic and acidic residues" evidence="1">
    <location>
        <begin position="19"/>
        <end position="31"/>
    </location>
</feature>
<accession>A0A0G4MUG2</accession>
<gene>
    <name evidence="2" type="ORF">BN1708_020414</name>
</gene>
<reference evidence="2 3" key="1">
    <citation type="submission" date="2015-05" db="EMBL/GenBank/DDBJ databases">
        <authorList>
            <person name="Wang D.B."/>
            <person name="Wang M."/>
        </authorList>
    </citation>
    <scope>NUCLEOTIDE SEQUENCE [LARGE SCALE GENOMIC DNA]</scope>
    <source>
        <strain evidence="2">VL1</strain>
    </source>
</reference>
<keyword evidence="3" id="KW-1185">Reference proteome</keyword>